<dbReference type="Gene3D" id="3.40.1400.10">
    <property type="entry name" value="Sugar-phosphate isomerase, RpiB/LacA/LacB"/>
    <property type="match status" value="1"/>
</dbReference>
<feature type="binding site" evidence="9">
    <location>
        <begin position="8"/>
        <end position="9"/>
    </location>
    <ligand>
        <name>D-ribulose 5-phosphate</name>
        <dbReference type="ChEBI" id="CHEBI:58121"/>
    </ligand>
</feature>
<keyword evidence="7 10" id="KW-0413">Isomerase</keyword>
<evidence type="ECO:0000256" key="6">
    <source>
        <dbReference type="ARBA" id="ARBA00014007"/>
    </source>
</evidence>
<comment type="subunit">
    <text evidence="4">Homodimer.</text>
</comment>
<dbReference type="EC" id="5.3.1.6" evidence="5"/>
<dbReference type="NCBIfam" id="TIGR00689">
    <property type="entry name" value="rpiB_lacA_lacB"/>
    <property type="match status" value="1"/>
</dbReference>
<sequence length="163" mass="17383">MRIHIATDHAGLDFSQTIQEHLASLGHDVIDHGPTSYDPIDDYPSFCINAAQAVVRDQQAGIEALGVVFGGSGNGEQIAANKVTGARAALVWNHSTAVLARQHNDANVISIGARQHTVEEAMSLIDAFVAEPFSLEERHVRRIAQLAEYEATGAIAGHVVDPA</sequence>
<dbReference type="PANTHER" id="PTHR30345">
    <property type="entry name" value="RIBOSE-5-PHOSPHATE ISOMERASE B"/>
    <property type="match status" value="1"/>
</dbReference>
<protein>
    <recommendedName>
        <fullName evidence="6">Ribose-5-phosphate isomerase B</fullName>
        <ecNumber evidence="5">5.3.1.6</ecNumber>
    </recommendedName>
    <alternativeName>
        <fullName evidence="8">Phosphoriboisomerase B</fullName>
    </alternativeName>
</protein>
<organism evidence="10 11">
    <name type="scientific">Agreia bicolorata</name>
    <dbReference type="NCBI Taxonomy" id="110935"/>
    <lineage>
        <taxon>Bacteria</taxon>
        <taxon>Bacillati</taxon>
        <taxon>Actinomycetota</taxon>
        <taxon>Actinomycetes</taxon>
        <taxon>Micrococcales</taxon>
        <taxon>Microbacteriaceae</taxon>
        <taxon>Agreia</taxon>
    </lineage>
</organism>
<evidence type="ECO:0000256" key="7">
    <source>
        <dbReference type="ARBA" id="ARBA00023235"/>
    </source>
</evidence>
<evidence type="ECO:0000256" key="2">
    <source>
        <dbReference type="ARBA" id="ARBA00004988"/>
    </source>
</evidence>
<comment type="catalytic activity">
    <reaction evidence="1">
        <text>aldehydo-D-ribose 5-phosphate = D-ribulose 5-phosphate</text>
        <dbReference type="Rhea" id="RHEA:14657"/>
        <dbReference type="ChEBI" id="CHEBI:58121"/>
        <dbReference type="ChEBI" id="CHEBI:58273"/>
        <dbReference type="EC" id="5.3.1.6"/>
    </reaction>
</comment>
<accession>A0A1T4YHG3</accession>
<name>A0A1T4YHG3_9MICO</name>
<dbReference type="GO" id="GO:0019316">
    <property type="term" value="P:D-allose catabolic process"/>
    <property type="evidence" value="ECO:0007669"/>
    <property type="project" value="TreeGrafter"/>
</dbReference>
<dbReference type="SUPFAM" id="SSF89623">
    <property type="entry name" value="Ribose/Galactose isomerase RpiB/AlsB"/>
    <property type="match status" value="1"/>
</dbReference>
<feature type="binding site" evidence="9">
    <location>
        <position position="138"/>
    </location>
    <ligand>
        <name>D-ribulose 5-phosphate</name>
        <dbReference type="ChEBI" id="CHEBI:58121"/>
    </ligand>
</feature>
<dbReference type="InterPro" id="IPR036569">
    <property type="entry name" value="RpiB_LacA_LacB_sf"/>
</dbReference>
<dbReference type="Proteomes" id="UP000189735">
    <property type="component" value="Unassembled WGS sequence"/>
</dbReference>
<dbReference type="InterPro" id="IPR003500">
    <property type="entry name" value="RpiB_LacA_LacB"/>
</dbReference>
<evidence type="ECO:0000256" key="3">
    <source>
        <dbReference type="ARBA" id="ARBA00008754"/>
    </source>
</evidence>
<evidence type="ECO:0000256" key="5">
    <source>
        <dbReference type="ARBA" id="ARBA00011959"/>
    </source>
</evidence>
<gene>
    <name evidence="10" type="ORF">SAMN06295879_3226</name>
</gene>
<dbReference type="NCBIfam" id="NF004051">
    <property type="entry name" value="PRK05571.1"/>
    <property type="match status" value="1"/>
</dbReference>
<evidence type="ECO:0000313" key="11">
    <source>
        <dbReference type="Proteomes" id="UP000189735"/>
    </source>
</evidence>
<proteinExistence type="inferred from homology"/>
<dbReference type="GO" id="GO:0009052">
    <property type="term" value="P:pentose-phosphate shunt, non-oxidative branch"/>
    <property type="evidence" value="ECO:0007669"/>
    <property type="project" value="TreeGrafter"/>
</dbReference>
<feature type="binding site" evidence="9">
    <location>
        <position position="142"/>
    </location>
    <ligand>
        <name>D-ribulose 5-phosphate</name>
        <dbReference type="ChEBI" id="CHEBI:58121"/>
    </ligand>
</feature>
<dbReference type="EMBL" id="FUYG01000009">
    <property type="protein sequence ID" value="SKB01267.1"/>
    <property type="molecule type" value="Genomic_DNA"/>
</dbReference>
<feature type="binding site" evidence="9">
    <location>
        <begin position="71"/>
        <end position="75"/>
    </location>
    <ligand>
        <name>D-ribulose 5-phosphate</name>
        <dbReference type="ChEBI" id="CHEBI:58121"/>
    </ligand>
</feature>
<feature type="binding site" evidence="9">
    <location>
        <position position="114"/>
    </location>
    <ligand>
        <name>D-ribulose 5-phosphate</name>
        <dbReference type="ChEBI" id="CHEBI:58121"/>
    </ligand>
</feature>
<dbReference type="RefSeq" id="WP_078715231.1">
    <property type="nucleotide sequence ID" value="NZ_FUYG01000009.1"/>
</dbReference>
<dbReference type="PIRSF" id="PIRSF005384">
    <property type="entry name" value="RpiB_LacA_B"/>
    <property type="match status" value="1"/>
</dbReference>
<dbReference type="GO" id="GO:0004751">
    <property type="term" value="F:ribose-5-phosphate isomerase activity"/>
    <property type="evidence" value="ECO:0007669"/>
    <property type="project" value="UniProtKB-EC"/>
</dbReference>
<dbReference type="NCBIfam" id="TIGR02133">
    <property type="entry name" value="RPI_actino"/>
    <property type="match status" value="1"/>
</dbReference>
<comment type="pathway">
    <text evidence="2">Carbohydrate degradation; pentose phosphate pathway; D-ribose 5-phosphate from D-ribulose 5-phosphate (non-oxidative stage): step 1/1.</text>
</comment>
<feature type="binding site" evidence="9">
    <location>
        <position position="104"/>
    </location>
    <ligand>
        <name>D-ribulose 5-phosphate</name>
        <dbReference type="ChEBI" id="CHEBI:58121"/>
    </ligand>
</feature>
<evidence type="ECO:0000256" key="4">
    <source>
        <dbReference type="ARBA" id="ARBA00011738"/>
    </source>
</evidence>
<reference evidence="11" key="1">
    <citation type="submission" date="2017-02" db="EMBL/GenBank/DDBJ databases">
        <authorList>
            <person name="Varghese N."/>
            <person name="Submissions S."/>
        </authorList>
    </citation>
    <scope>NUCLEOTIDE SEQUENCE [LARGE SCALE GENOMIC DNA]</scope>
    <source>
        <strain evidence="11">VKM Ac-2052</strain>
    </source>
</reference>
<dbReference type="AlphaFoldDB" id="A0A1T4YHG3"/>
<dbReference type="PANTHER" id="PTHR30345:SF0">
    <property type="entry name" value="DNA DAMAGE-REPAIR_TOLERATION PROTEIN DRT102"/>
    <property type="match status" value="1"/>
</dbReference>
<comment type="similarity">
    <text evidence="3">Belongs to the LacAB/RpiB family.</text>
</comment>
<dbReference type="Pfam" id="PF02502">
    <property type="entry name" value="LacAB_rpiB"/>
    <property type="match status" value="1"/>
</dbReference>
<evidence type="ECO:0000256" key="8">
    <source>
        <dbReference type="ARBA" id="ARBA00032117"/>
    </source>
</evidence>
<dbReference type="InterPro" id="IPR011860">
    <property type="entry name" value="Rib-5-P_Isoase_Actino"/>
</dbReference>
<evidence type="ECO:0000313" key="10">
    <source>
        <dbReference type="EMBL" id="SKB01267.1"/>
    </source>
</evidence>
<evidence type="ECO:0000256" key="1">
    <source>
        <dbReference type="ARBA" id="ARBA00001713"/>
    </source>
</evidence>
<evidence type="ECO:0000256" key="9">
    <source>
        <dbReference type="PIRSR" id="PIRSR005384-2"/>
    </source>
</evidence>